<dbReference type="AlphaFoldDB" id="A0A2A6ZC53"/>
<comment type="caution">
    <text evidence="6">The sequence shown here is derived from an EMBL/GenBank/DDBJ whole genome shotgun (WGS) entry which is preliminary data.</text>
</comment>
<dbReference type="Pfam" id="PF00126">
    <property type="entry name" value="HTH_1"/>
    <property type="match status" value="1"/>
</dbReference>
<evidence type="ECO:0000313" key="7">
    <source>
        <dbReference type="Proteomes" id="UP000220752"/>
    </source>
</evidence>
<keyword evidence="3" id="KW-0238">DNA-binding</keyword>
<evidence type="ECO:0000256" key="3">
    <source>
        <dbReference type="ARBA" id="ARBA00023125"/>
    </source>
</evidence>
<dbReference type="SUPFAM" id="SSF53850">
    <property type="entry name" value="Periplasmic binding protein-like II"/>
    <property type="match status" value="1"/>
</dbReference>
<evidence type="ECO:0000313" key="6">
    <source>
        <dbReference type="EMBL" id="PDX58931.1"/>
    </source>
</evidence>
<name>A0A2A6ZC53_9FIRM</name>
<dbReference type="InterPro" id="IPR000847">
    <property type="entry name" value="LysR_HTH_N"/>
</dbReference>
<dbReference type="Gene3D" id="3.40.190.290">
    <property type="match status" value="1"/>
</dbReference>
<dbReference type="RefSeq" id="WP_005936828.1">
    <property type="nucleotide sequence ID" value="NZ_CP065382.1"/>
</dbReference>
<reference evidence="6 7" key="1">
    <citation type="journal article" date="2017" name="Front. Microbiol.">
        <title>New Insights into the Diversity of the Genus Faecalibacterium.</title>
        <authorList>
            <person name="Benevides L."/>
            <person name="Burman S."/>
            <person name="Martin R."/>
            <person name="Robert V."/>
            <person name="Thomas M."/>
            <person name="Miquel S."/>
            <person name="Chain F."/>
            <person name="Sokol H."/>
            <person name="Bermudez-Humaran L.G."/>
            <person name="Morrison M."/>
            <person name="Langella P."/>
            <person name="Azevedo V.A."/>
            <person name="Chatel J.M."/>
            <person name="Soares S."/>
        </authorList>
    </citation>
    <scope>NUCLEOTIDE SEQUENCE [LARGE SCALE GENOMIC DNA]</scope>
    <source>
        <strain evidence="7">CNCM I-4540</strain>
    </source>
</reference>
<dbReference type="InterPro" id="IPR036388">
    <property type="entry name" value="WH-like_DNA-bd_sf"/>
</dbReference>
<dbReference type="PANTHER" id="PTHR30126">
    <property type="entry name" value="HTH-TYPE TRANSCRIPTIONAL REGULATOR"/>
    <property type="match status" value="1"/>
</dbReference>
<dbReference type="CDD" id="cd05466">
    <property type="entry name" value="PBP2_LTTR_substrate"/>
    <property type="match status" value="1"/>
</dbReference>
<dbReference type="Pfam" id="PF03466">
    <property type="entry name" value="LysR_substrate"/>
    <property type="match status" value="1"/>
</dbReference>
<protein>
    <submittedName>
        <fullName evidence="6">LysR family transcriptional regulator</fullName>
    </submittedName>
</protein>
<organism evidence="6 7">
    <name type="scientific">Faecalibacterium langellae</name>
    <dbReference type="NCBI Taxonomy" id="3435293"/>
    <lineage>
        <taxon>Bacteria</taxon>
        <taxon>Bacillati</taxon>
        <taxon>Bacillota</taxon>
        <taxon>Clostridia</taxon>
        <taxon>Eubacteriales</taxon>
        <taxon>Oscillospiraceae</taxon>
        <taxon>Faecalibacterium</taxon>
    </lineage>
</organism>
<dbReference type="EMBL" id="NMTQ01000021">
    <property type="protein sequence ID" value="PDX58931.1"/>
    <property type="molecule type" value="Genomic_DNA"/>
</dbReference>
<keyword evidence="4" id="KW-0804">Transcription</keyword>
<dbReference type="Gene3D" id="1.10.10.10">
    <property type="entry name" value="Winged helix-like DNA-binding domain superfamily/Winged helix DNA-binding domain"/>
    <property type="match status" value="1"/>
</dbReference>
<evidence type="ECO:0000256" key="1">
    <source>
        <dbReference type="ARBA" id="ARBA00009437"/>
    </source>
</evidence>
<proteinExistence type="inferred from homology"/>
<gene>
    <name evidence="6" type="ORF">CGS46_05415</name>
</gene>
<dbReference type="PROSITE" id="PS50931">
    <property type="entry name" value="HTH_LYSR"/>
    <property type="match status" value="1"/>
</dbReference>
<dbReference type="GO" id="GO:0000976">
    <property type="term" value="F:transcription cis-regulatory region binding"/>
    <property type="evidence" value="ECO:0007669"/>
    <property type="project" value="TreeGrafter"/>
</dbReference>
<dbReference type="PRINTS" id="PR00039">
    <property type="entry name" value="HTHLYSR"/>
</dbReference>
<evidence type="ECO:0000256" key="2">
    <source>
        <dbReference type="ARBA" id="ARBA00023015"/>
    </source>
</evidence>
<comment type="similarity">
    <text evidence="1">Belongs to the LysR transcriptional regulatory family.</text>
</comment>
<keyword evidence="7" id="KW-1185">Reference proteome</keyword>
<feature type="domain" description="HTH lysR-type" evidence="5">
    <location>
        <begin position="1"/>
        <end position="58"/>
    </location>
</feature>
<sequence>MEVRQLNTLIRAAQFQSFSKAAESLGYSQSAVTVQIKALEEELGVRLFDRMGKRVILTAQGQCFLEYANSILDTIHNARRALSEDAELEGCLHIGTLESLCFFRLPGLMHQFRVEHPKVSLRVTTGSPEELIEKMERGEVDLICILDEPRYSNSWHKCNEIPEEVVFVASPDIDLGHPGPYRVAELLDKPFFLTERNANYRRTFDRFLASRQIELTPSLEISDTSFIIKMLERSSGISLLPRFAVAEPASRGDLRILEVSDFRLTMYRQMFYHKDKCCTREMDAFIQLASGPDLPLL</sequence>
<dbReference type="SUPFAM" id="SSF46785">
    <property type="entry name" value="Winged helix' DNA-binding domain"/>
    <property type="match status" value="1"/>
</dbReference>
<evidence type="ECO:0000259" key="5">
    <source>
        <dbReference type="PROSITE" id="PS50931"/>
    </source>
</evidence>
<dbReference type="FunFam" id="1.10.10.10:FF:000001">
    <property type="entry name" value="LysR family transcriptional regulator"/>
    <property type="match status" value="1"/>
</dbReference>
<accession>A0A2A6ZC53</accession>
<dbReference type="Proteomes" id="UP000220752">
    <property type="component" value="Unassembled WGS sequence"/>
</dbReference>
<keyword evidence="2" id="KW-0805">Transcription regulation</keyword>
<dbReference type="InterPro" id="IPR005119">
    <property type="entry name" value="LysR_subst-bd"/>
</dbReference>
<dbReference type="GO" id="GO:0003700">
    <property type="term" value="F:DNA-binding transcription factor activity"/>
    <property type="evidence" value="ECO:0007669"/>
    <property type="project" value="InterPro"/>
</dbReference>
<dbReference type="InterPro" id="IPR036390">
    <property type="entry name" value="WH_DNA-bd_sf"/>
</dbReference>
<dbReference type="PANTHER" id="PTHR30126:SF100">
    <property type="entry name" value="LYSR-FAMILY TRANSCRIPTIONAL REGULATOR"/>
    <property type="match status" value="1"/>
</dbReference>
<evidence type="ECO:0000256" key="4">
    <source>
        <dbReference type="ARBA" id="ARBA00023163"/>
    </source>
</evidence>